<evidence type="ECO:0000256" key="1">
    <source>
        <dbReference type="SAM" id="MobiDB-lite"/>
    </source>
</evidence>
<dbReference type="AlphaFoldDB" id="A0AAQ4F0X7"/>
<proteinExistence type="predicted"/>
<name>A0AAQ4F0X7_AMBAM</name>
<comment type="caution">
    <text evidence="3">The sequence shown here is derived from an EMBL/GenBank/DDBJ whole genome shotgun (WGS) entry which is preliminary data.</text>
</comment>
<protein>
    <recommendedName>
        <fullName evidence="2">OCIA domain-containing protein</fullName>
    </recommendedName>
</protein>
<evidence type="ECO:0000313" key="4">
    <source>
        <dbReference type="Proteomes" id="UP001321473"/>
    </source>
</evidence>
<sequence>MATSSDMLPPSEVAAGGYDQDRRPRLQGHVLTPEEIRVLQECGRESFIYRAVPLGLAAAIGVQYAVKAGYMAPHPKYGPYVKMFGAGFVGWMIGKFSYRRQCEEKLMKLPNSVIGEALRRKYGMASSDVFRGSPGNQLGELSTVPGQDKYLGDLGSQSSDLRSYSAPQGLDDSQRPSMDNPVVAEVPENLPPAKYSTTYEELRRRNREEYERRLSAPPPSSHLPPPALSQPPVAPQSPTQASQELDERPQRGYPLRPPSSEHAPATGRTGKKNKYGDSWEE</sequence>
<dbReference type="Pfam" id="PF07051">
    <property type="entry name" value="OCIA"/>
    <property type="match status" value="1"/>
</dbReference>
<accession>A0AAQ4F0X7</accession>
<keyword evidence="4" id="KW-1185">Reference proteome</keyword>
<dbReference type="Proteomes" id="UP001321473">
    <property type="component" value="Unassembled WGS sequence"/>
</dbReference>
<feature type="domain" description="OCIA" evidence="2">
    <location>
        <begin position="29"/>
        <end position="112"/>
    </location>
</feature>
<feature type="compositionally biased region" description="Pro residues" evidence="1">
    <location>
        <begin position="216"/>
        <end position="235"/>
    </location>
</feature>
<gene>
    <name evidence="3" type="ORF">V5799_017874</name>
</gene>
<evidence type="ECO:0000259" key="2">
    <source>
        <dbReference type="Pfam" id="PF07051"/>
    </source>
</evidence>
<dbReference type="EMBL" id="JARKHS020008432">
    <property type="protein sequence ID" value="KAK8780786.1"/>
    <property type="molecule type" value="Genomic_DNA"/>
</dbReference>
<organism evidence="3 4">
    <name type="scientific">Amblyomma americanum</name>
    <name type="common">Lone star tick</name>
    <dbReference type="NCBI Taxonomy" id="6943"/>
    <lineage>
        <taxon>Eukaryota</taxon>
        <taxon>Metazoa</taxon>
        <taxon>Ecdysozoa</taxon>
        <taxon>Arthropoda</taxon>
        <taxon>Chelicerata</taxon>
        <taxon>Arachnida</taxon>
        <taxon>Acari</taxon>
        <taxon>Parasitiformes</taxon>
        <taxon>Ixodida</taxon>
        <taxon>Ixodoidea</taxon>
        <taxon>Ixodidae</taxon>
        <taxon>Amblyomminae</taxon>
        <taxon>Amblyomma</taxon>
    </lineage>
</organism>
<feature type="compositionally biased region" description="Basic and acidic residues" evidence="1">
    <location>
        <begin position="200"/>
        <end position="214"/>
    </location>
</feature>
<dbReference type="GO" id="GO:0005768">
    <property type="term" value="C:endosome"/>
    <property type="evidence" value="ECO:0007669"/>
    <property type="project" value="TreeGrafter"/>
</dbReference>
<evidence type="ECO:0000313" key="3">
    <source>
        <dbReference type="EMBL" id="KAK8780786.1"/>
    </source>
</evidence>
<feature type="region of interest" description="Disordered" evidence="1">
    <location>
        <begin position="133"/>
        <end position="281"/>
    </location>
</feature>
<dbReference type="PANTHER" id="PTHR13336">
    <property type="entry name" value="OVARIAN CARCINOMA IMMUNOREACTIVE ANTIGEN"/>
    <property type="match status" value="1"/>
</dbReference>
<dbReference type="InterPro" id="IPR040187">
    <property type="entry name" value="OCAD1/2"/>
</dbReference>
<feature type="compositionally biased region" description="Polar residues" evidence="1">
    <location>
        <begin position="155"/>
        <end position="166"/>
    </location>
</feature>
<reference evidence="3 4" key="1">
    <citation type="journal article" date="2023" name="Arcadia Sci">
        <title>De novo assembly of a long-read Amblyomma americanum tick genome.</title>
        <authorList>
            <person name="Chou S."/>
            <person name="Poskanzer K.E."/>
            <person name="Rollins M."/>
            <person name="Thuy-Boun P.S."/>
        </authorList>
    </citation>
    <scope>NUCLEOTIDE SEQUENCE [LARGE SCALE GENOMIC DNA]</scope>
    <source>
        <strain evidence="3">F_SG_1</strain>
        <tissue evidence="3">Salivary glands</tissue>
    </source>
</reference>
<dbReference type="InterPro" id="IPR009764">
    <property type="entry name" value="OCIA_dom"/>
</dbReference>
<feature type="region of interest" description="Disordered" evidence="1">
    <location>
        <begin position="1"/>
        <end position="20"/>
    </location>
</feature>
<dbReference type="PANTHER" id="PTHR13336:SF3">
    <property type="entry name" value="OCIA DOMAIN-CONTAINING PROTEIN 1"/>
    <property type="match status" value="1"/>
</dbReference>